<name>A0A4P9XCC7_9FUNG</name>
<dbReference type="SUPFAM" id="SSF82754">
    <property type="entry name" value="C-terminal, gelsolin-like domain of Sec23/24"/>
    <property type="match status" value="1"/>
</dbReference>
<evidence type="ECO:0000256" key="2">
    <source>
        <dbReference type="ARBA" id="ARBA00004496"/>
    </source>
</evidence>
<comment type="similarity">
    <text evidence="4">Belongs to the SEC23/SEC24 family. SEC24 subfamily.</text>
</comment>
<keyword evidence="6" id="KW-0963">Cytoplasm</keyword>
<evidence type="ECO:0000256" key="3">
    <source>
        <dbReference type="ARBA" id="ARBA00004586"/>
    </source>
</evidence>
<dbReference type="SUPFAM" id="SSF81995">
    <property type="entry name" value="beta-sandwich domain of Sec23/24"/>
    <property type="match status" value="1"/>
</dbReference>
<evidence type="ECO:0000259" key="12">
    <source>
        <dbReference type="Pfam" id="PF00626"/>
    </source>
</evidence>
<dbReference type="SUPFAM" id="SSF53300">
    <property type="entry name" value="vWA-like"/>
    <property type="match status" value="1"/>
</dbReference>
<dbReference type="Gene3D" id="3.40.50.410">
    <property type="entry name" value="von Willebrand factor, type A domain"/>
    <property type="match status" value="1"/>
</dbReference>
<feature type="domain" description="Sec23/Sec24 trunk" evidence="14">
    <location>
        <begin position="201"/>
        <end position="437"/>
    </location>
</feature>
<dbReference type="PANTHER" id="PTHR13803">
    <property type="entry name" value="SEC24-RELATED PROTEIN"/>
    <property type="match status" value="1"/>
</dbReference>
<organism evidence="17 18">
    <name type="scientific">Caulochytrium protostelioides</name>
    <dbReference type="NCBI Taxonomy" id="1555241"/>
    <lineage>
        <taxon>Eukaryota</taxon>
        <taxon>Fungi</taxon>
        <taxon>Fungi incertae sedis</taxon>
        <taxon>Chytridiomycota</taxon>
        <taxon>Chytridiomycota incertae sedis</taxon>
        <taxon>Chytridiomycetes</taxon>
        <taxon>Caulochytriales</taxon>
        <taxon>Caulochytriaceae</taxon>
        <taxon>Caulochytrium</taxon>
    </lineage>
</organism>
<evidence type="ECO:0000259" key="16">
    <source>
        <dbReference type="Pfam" id="PF08033"/>
    </source>
</evidence>
<dbReference type="Gene3D" id="1.20.120.730">
    <property type="entry name" value="Sec23/Sec24 helical domain"/>
    <property type="match status" value="1"/>
</dbReference>
<keyword evidence="9" id="KW-0653">Protein transport</keyword>
<dbReference type="InterPro" id="IPR036174">
    <property type="entry name" value="Znf_Sec23_Sec24_sf"/>
</dbReference>
<dbReference type="InterPro" id="IPR006895">
    <property type="entry name" value="Znf_Sec23_Sec24"/>
</dbReference>
<evidence type="ECO:0000256" key="6">
    <source>
        <dbReference type="ARBA" id="ARBA00022490"/>
    </source>
</evidence>
<keyword evidence="10" id="KW-0333">Golgi apparatus</keyword>
<dbReference type="GO" id="GO:0030127">
    <property type="term" value="C:COPII vesicle coat"/>
    <property type="evidence" value="ECO:0007669"/>
    <property type="project" value="InterPro"/>
</dbReference>
<dbReference type="SUPFAM" id="SSF81811">
    <property type="entry name" value="Helical domain of Sec23/24"/>
    <property type="match status" value="1"/>
</dbReference>
<dbReference type="InterPro" id="IPR050550">
    <property type="entry name" value="SEC23_SEC24_subfamily"/>
</dbReference>
<dbReference type="Pfam" id="PF04810">
    <property type="entry name" value="zf-Sec23_Sec24"/>
    <property type="match status" value="1"/>
</dbReference>
<dbReference type="GO" id="GO:0070971">
    <property type="term" value="C:endoplasmic reticulum exit site"/>
    <property type="evidence" value="ECO:0007669"/>
    <property type="project" value="TreeGrafter"/>
</dbReference>
<dbReference type="STRING" id="1555241.A0A4P9XCC7"/>
<dbReference type="Gene3D" id="2.60.40.1670">
    <property type="entry name" value="beta-sandwich domain of Sec23/24"/>
    <property type="match status" value="1"/>
</dbReference>
<dbReference type="GO" id="GO:0008270">
    <property type="term" value="F:zinc ion binding"/>
    <property type="evidence" value="ECO:0007669"/>
    <property type="project" value="InterPro"/>
</dbReference>
<dbReference type="Pfam" id="PF04811">
    <property type="entry name" value="Sec23_trunk"/>
    <property type="match status" value="1"/>
</dbReference>
<feature type="domain" description="Zinc finger Sec23/Sec24-type" evidence="13">
    <location>
        <begin position="128"/>
        <end position="164"/>
    </location>
</feature>
<evidence type="ECO:0000256" key="5">
    <source>
        <dbReference type="ARBA" id="ARBA00022448"/>
    </source>
</evidence>
<feature type="domain" description="Sec23/Sec24 beta-sandwich" evidence="16">
    <location>
        <begin position="445"/>
        <end position="528"/>
    </location>
</feature>
<dbReference type="GO" id="GO:0006886">
    <property type="term" value="P:intracellular protein transport"/>
    <property type="evidence" value="ECO:0007669"/>
    <property type="project" value="InterPro"/>
</dbReference>
<evidence type="ECO:0000313" key="18">
    <source>
        <dbReference type="Proteomes" id="UP000274922"/>
    </source>
</evidence>
<dbReference type="InterPro" id="IPR006900">
    <property type="entry name" value="Sec23/24_helical_dom"/>
</dbReference>
<reference evidence="18" key="1">
    <citation type="journal article" date="2018" name="Nat. Microbiol.">
        <title>Leveraging single-cell genomics to expand the fungal tree of life.</title>
        <authorList>
            <person name="Ahrendt S.R."/>
            <person name="Quandt C.A."/>
            <person name="Ciobanu D."/>
            <person name="Clum A."/>
            <person name="Salamov A."/>
            <person name="Andreopoulos B."/>
            <person name="Cheng J.F."/>
            <person name="Woyke T."/>
            <person name="Pelin A."/>
            <person name="Henrissat B."/>
            <person name="Reynolds N.K."/>
            <person name="Benny G.L."/>
            <person name="Smith M.E."/>
            <person name="James T.Y."/>
            <person name="Grigoriev I.V."/>
        </authorList>
    </citation>
    <scope>NUCLEOTIDE SEQUENCE [LARGE SCALE GENOMIC DNA]</scope>
    <source>
        <strain evidence="18">ATCC 52028</strain>
    </source>
</reference>
<evidence type="ECO:0000256" key="8">
    <source>
        <dbReference type="ARBA" id="ARBA00022892"/>
    </source>
</evidence>
<keyword evidence="8" id="KW-0931">ER-Golgi transport</keyword>
<dbReference type="SUPFAM" id="SSF82919">
    <property type="entry name" value="Zn-finger domain of Sec23/24"/>
    <property type="match status" value="1"/>
</dbReference>
<dbReference type="Pfam" id="PF04815">
    <property type="entry name" value="Sec23_helical"/>
    <property type="match status" value="1"/>
</dbReference>
<sequence length="811" mass="89539">MPQLTQQFSQTSLAGSPAGAGSYYGSQGSLAAPQSLHQHVNLLSGPQTIDFEASTSVIEKTLPSSRSASQSPTSNCAPVWKRSTINSVPTTQQVLNKSRIPFGLLVKPYRQLLPGEEEVPVINAPQVVRCRRCRTYINPWVTFIEQGHRWKCNLCFLTNDVPSFFDWNPDTRQNVDRMQRPELTHAVVEFVAPQEYMVRPPQPVVMLFLIDVSFNAIQSGMVAAASKAILSSLQSIPNTEDRTKIAIITFDSNLQFYNLSSVLNEPQMLVMSDHADPFLPQPYDLLVSLTESMSQVQSLLGKLPEMFKHNTDPGHCLGTGLTAARKLISPIGGKIIVLSNSLPNTGEGSLKMREDVSLLGTNKETTLLHPQTAFYKNLAVTCSPSQVSVDMFLFSNDYADIATLNGCAKFTAGATYYYKAFNAKRPEDSVKFTTELSHFLGRALGLEAVLRIRASRGVKMTAFHGNFFLRSTDLLSLPNVSTDNAYAVECQLTETIVSPLVCFQTAVLHTSSNGERRIRVLTLALNVTTSIADVFTSADQVAIASLLAKKGVDRTLTSKIEDARDAIQHKLIDILGAYKQSMTSSGQAGQLLTPANLRLLPLLCLGLLKMNAFRDTATIPSDLRSYWMALLYVFPADMIAMAIHPQFYALHTVLDADAQPPMAKDALGRLPMPKQLNLSSERLDRQGVFLLDNGVELFLWVGSAVPPATVHALFDRPSVDQVQVGKASLSPTSAQTPPLGRVVRDLIAQIRADRMRQMTLWPHLYIVREDGDPSLKTWFLSHLVEDRYEKMPSYPQFLNQIREGLAKYSSG</sequence>
<dbReference type="Pfam" id="PF08033">
    <property type="entry name" value="Sec23_BS"/>
    <property type="match status" value="1"/>
</dbReference>
<dbReference type="InterPro" id="IPR041742">
    <property type="entry name" value="Sec24-like_trunk_dom"/>
</dbReference>
<evidence type="ECO:0000259" key="14">
    <source>
        <dbReference type="Pfam" id="PF04811"/>
    </source>
</evidence>
<dbReference type="InterPro" id="IPR036465">
    <property type="entry name" value="vWFA_dom_sf"/>
</dbReference>
<dbReference type="AlphaFoldDB" id="A0A4P9XCC7"/>
<dbReference type="GO" id="GO:0090110">
    <property type="term" value="P:COPII-coated vesicle cargo loading"/>
    <property type="evidence" value="ECO:0007669"/>
    <property type="project" value="TreeGrafter"/>
</dbReference>
<evidence type="ECO:0000256" key="4">
    <source>
        <dbReference type="ARBA" id="ARBA00008334"/>
    </source>
</evidence>
<dbReference type="Gene3D" id="2.30.30.380">
    <property type="entry name" value="Zn-finger domain of Sec23/24"/>
    <property type="match status" value="1"/>
</dbReference>
<evidence type="ECO:0000256" key="1">
    <source>
        <dbReference type="ARBA" id="ARBA00004394"/>
    </source>
</evidence>
<dbReference type="Gene3D" id="3.40.20.10">
    <property type="entry name" value="Severin"/>
    <property type="match status" value="1"/>
</dbReference>
<dbReference type="OrthoDB" id="49016at2759"/>
<dbReference type="InterPro" id="IPR007123">
    <property type="entry name" value="Gelsolin-like_dom"/>
</dbReference>
<comment type="subcellular location">
    <subcellularLocation>
        <location evidence="2">Cytoplasm</location>
    </subcellularLocation>
    <subcellularLocation>
        <location evidence="3">Endoplasmic reticulum membrane</location>
    </subcellularLocation>
    <subcellularLocation>
        <location evidence="1">Golgi apparatus membrane</location>
    </subcellularLocation>
</comment>
<evidence type="ECO:0000256" key="9">
    <source>
        <dbReference type="ARBA" id="ARBA00022927"/>
    </source>
</evidence>
<feature type="domain" description="Sec23/Sec24 helical" evidence="15">
    <location>
        <begin position="539"/>
        <end position="636"/>
    </location>
</feature>
<proteinExistence type="inferred from homology"/>
<keyword evidence="5" id="KW-0813">Transport</keyword>
<dbReference type="GO" id="GO:0000139">
    <property type="term" value="C:Golgi membrane"/>
    <property type="evidence" value="ECO:0007669"/>
    <property type="project" value="UniProtKB-SubCell"/>
</dbReference>
<dbReference type="InterPro" id="IPR006896">
    <property type="entry name" value="Sec23/24_trunk_dom"/>
</dbReference>
<dbReference type="InterPro" id="IPR036175">
    <property type="entry name" value="Sec23/24_helical_dom_sf"/>
</dbReference>
<accession>A0A4P9XCC7</accession>
<evidence type="ECO:0000256" key="7">
    <source>
        <dbReference type="ARBA" id="ARBA00022824"/>
    </source>
</evidence>
<evidence type="ECO:0000313" key="17">
    <source>
        <dbReference type="EMBL" id="RKP03088.1"/>
    </source>
</evidence>
<keyword evidence="11" id="KW-0472">Membrane</keyword>
<evidence type="ECO:0000256" key="11">
    <source>
        <dbReference type="ARBA" id="ARBA00023136"/>
    </source>
</evidence>
<protein>
    <submittedName>
        <fullName evidence="17">Uncharacterized protein</fullName>
    </submittedName>
</protein>
<evidence type="ECO:0000259" key="13">
    <source>
        <dbReference type="Pfam" id="PF04810"/>
    </source>
</evidence>
<keyword evidence="18" id="KW-1185">Reference proteome</keyword>
<dbReference type="InterPro" id="IPR029006">
    <property type="entry name" value="ADF-H/Gelsolin-like_dom_sf"/>
</dbReference>
<evidence type="ECO:0000256" key="10">
    <source>
        <dbReference type="ARBA" id="ARBA00023034"/>
    </source>
</evidence>
<dbReference type="CDD" id="cd01479">
    <property type="entry name" value="Sec24-like"/>
    <property type="match status" value="1"/>
</dbReference>
<keyword evidence="7" id="KW-0256">Endoplasmic reticulum</keyword>
<dbReference type="Pfam" id="PF00626">
    <property type="entry name" value="Gelsolin"/>
    <property type="match status" value="1"/>
</dbReference>
<dbReference type="GO" id="GO:0005789">
    <property type="term" value="C:endoplasmic reticulum membrane"/>
    <property type="evidence" value="ECO:0007669"/>
    <property type="project" value="UniProtKB-SubCell"/>
</dbReference>
<feature type="domain" description="Gelsolin-like" evidence="12">
    <location>
        <begin position="671"/>
        <end position="715"/>
    </location>
</feature>
<dbReference type="PANTHER" id="PTHR13803:SF39">
    <property type="entry name" value="SECRETORY 24AB, ISOFORM A"/>
    <property type="match status" value="1"/>
</dbReference>
<dbReference type="GO" id="GO:0000149">
    <property type="term" value="F:SNARE binding"/>
    <property type="evidence" value="ECO:0007669"/>
    <property type="project" value="TreeGrafter"/>
</dbReference>
<dbReference type="EMBL" id="ML014129">
    <property type="protein sequence ID" value="RKP03088.1"/>
    <property type="molecule type" value="Genomic_DNA"/>
</dbReference>
<dbReference type="InterPro" id="IPR012990">
    <property type="entry name" value="Beta-sandwich_Sec23_24"/>
</dbReference>
<dbReference type="Proteomes" id="UP000274922">
    <property type="component" value="Unassembled WGS sequence"/>
</dbReference>
<gene>
    <name evidence="17" type="ORF">CXG81DRAFT_9982</name>
</gene>
<dbReference type="InterPro" id="IPR036180">
    <property type="entry name" value="Gelsolin-like_dom_sf"/>
</dbReference>
<evidence type="ECO:0000259" key="15">
    <source>
        <dbReference type="Pfam" id="PF04815"/>
    </source>
</evidence>